<sequence>MSQMDSSTVAGSPEQLREAMVGKLLNEKAVRSAAVEGAFRAVPRDRFAPEATLEAAYAIDVVITKRDERGLAVSSVSAPNIQALMLEQADLKPGMRVLEIGSGGYNAALIAEIVGPEGTVTTLDIDPFVTERAKSCLLDAGYEQVHVVLGDGSAGCPGFAPFDRIIVTVGAWDIPPAWVDQLSEDGLLVVPLRMRGLTRSLALRRTGLVLVSESAEVCGFVRMQGSDAHEERLVQLAPGEVGLRIDEMQPVDADLLDGVLDTPRVSLWTGVTVGRGEPFDSLYLWTASVLAGHCFMSVDPSTDTGRTIPANKLACPAVVDGASFAYLGLRRISEDGEPPTFEFGAHGHGPDAGRLVEALTAQVQVWNLEHRHGPDPVFTVQPVEAPAELLPSGSAVITKRHRRITISWQ</sequence>
<dbReference type="NCBIfam" id="TIGR04364">
    <property type="entry name" value="methyltran_FxLD"/>
    <property type="match status" value="1"/>
</dbReference>
<evidence type="ECO:0000256" key="5">
    <source>
        <dbReference type="ARBA" id="ARBA00022490"/>
    </source>
</evidence>
<keyword evidence="7" id="KW-0808">Transferase</keyword>
<dbReference type="EMBL" id="BAAALF010000042">
    <property type="protein sequence ID" value="GAA1237424.1"/>
    <property type="molecule type" value="Genomic_DNA"/>
</dbReference>
<gene>
    <name evidence="12" type="ORF">GCM10009665_29490</name>
</gene>
<dbReference type="InterPro" id="IPR027573">
    <property type="entry name" value="Methyltran_FxLD"/>
</dbReference>
<evidence type="ECO:0000256" key="2">
    <source>
        <dbReference type="ARBA" id="ARBA00005369"/>
    </source>
</evidence>
<evidence type="ECO:0000256" key="4">
    <source>
        <dbReference type="ARBA" id="ARBA00013346"/>
    </source>
</evidence>
<organism evidence="12 13">
    <name type="scientific">Kitasatospora nipponensis</name>
    <dbReference type="NCBI Taxonomy" id="258049"/>
    <lineage>
        <taxon>Bacteria</taxon>
        <taxon>Bacillati</taxon>
        <taxon>Actinomycetota</taxon>
        <taxon>Actinomycetes</taxon>
        <taxon>Kitasatosporales</taxon>
        <taxon>Streptomycetaceae</taxon>
        <taxon>Kitasatospora</taxon>
    </lineage>
</organism>
<dbReference type="InterPro" id="IPR000682">
    <property type="entry name" value="PCMT"/>
</dbReference>
<dbReference type="RefSeq" id="WP_344441992.1">
    <property type="nucleotide sequence ID" value="NZ_BAAALF010000042.1"/>
</dbReference>
<dbReference type="PANTHER" id="PTHR11579">
    <property type="entry name" value="PROTEIN-L-ISOASPARTATE O-METHYLTRANSFERASE"/>
    <property type="match status" value="1"/>
</dbReference>
<dbReference type="PANTHER" id="PTHR11579:SF0">
    <property type="entry name" value="PROTEIN-L-ISOASPARTATE(D-ASPARTATE) O-METHYLTRANSFERASE"/>
    <property type="match status" value="1"/>
</dbReference>
<comment type="subcellular location">
    <subcellularLocation>
        <location evidence="1">Cytoplasm</location>
    </subcellularLocation>
</comment>
<dbReference type="Gene3D" id="3.40.50.150">
    <property type="entry name" value="Vaccinia Virus protein VP39"/>
    <property type="match status" value="1"/>
</dbReference>
<evidence type="ECO:0000313" key="12">
    <source>
        <dbReference type="EMBL" id="GAA1237424.1"/>
    </source>
</evidence>
<keyword evidence="6" id="KW-0489">Methyltransferase</keyword>
<dbReference type="SUPFAM" id="SSF53335">
    <property type="entry name" value="S-adenosyl-L-methionine-dependent methyltransferases"/>
    <property type="match status" value="1"/>
</dbReference>
<evidence type="ECO:0000256" key="8">
    <source>
        <dbReference type="ARBA" id="ARBA00022691"/>
    </source>
</evidence>
<protein>
    <recommendedName>
        <fullName evidence="4">Protein-L-isoaspartate O-methyltransferase</fullName>
        <ecNumber evidence="3">2.1.1.77</ecNumber>
    </recommendedName>
    <alternativeName>
        <fullName evidence="11">L-isoaspartyl protein carboxyl methyltransferase</fullName>
    </alternativeName>
    <alternativeName>
        <fullName evidence="9">Protein L-isoaspartyl methyltransferase</fullName>
    </alternativeName>
    <alternativeName>
        <fullName evidence="10">Protein-beta-aspartate methyltransferase</fullName>
    </alternativeName>
</protein>
<evidence type="ECO:0000256" key="10">
    <source>
        <dbReference type="ARBA" id="ARBA00031323"/>
    </source>
</evidence>
<dbReference type="EC" id="2.1.1.77" evidence="3"/>
<dbReference type="Proteomes" id="UP001500037">
    <property type="component" value="Unassembled WGS sequence"/>
</dbReference>
<keyword evidence="13" id="KW-1185">Reference proteome</keyword>
<name>A0ABN1W6F7_9ACTN</name>
<evidence type="ECO:0000256" key="7">
    <source>
        <dbReference type="ARBA" id="ARBA00022679"/>
    </source>
</evidence>
<evidence type="ECO:0000256" key="1">
    <source>
        <dbReference type="ARBA" id="ARBA00004496"/>
    </source>
</evidence>
<comment type="similarity">
    <text evidence="2">Belongs to the methyltransferase superfamily. L-isoaspartyl/D-aspartyl protein methyltransferase family.</text>
</comment>
<proteinExistence type="inferred from homology"/>
<dbReference type="InterPro" id="IPR029063">
    <property type="entry name" value="SAM-dependent_MTases_sf"/>
</dbReference>
<evidence type="ECO:0000256" key="3">
    <source>
        <dbReference type="ARBA" id="ARBA00011890"/>
    </source>
</evidence>
<evidence type="ECO:0000256" key="9">
    <source>
        <dbReference type="ARBA" id="ARBA00030757"/>
    </source>
</evidence>
<keyword evidence="5" id="KW-0963">Cytoplasm</keyword>
<evidence type="ECO:0000256" key="11">
    <source>
        <dbReference type="ARBA" id="ARBA00031350"/>
    </source>
</evidence>
<dbReference type="CDD" id="cd02440">
    <property type="entry name" value="AdoMet_MTases"/>
    <property type="match status" value="1"/>
</dbReference>
<evidence type="ECO:0000256" key="6">
    <source>
        <dbReference type="ARBA" id="ARBA00022603"/>
    </source>
</evidence>
<evidence type="ECO:0000313" key="13">
    <source>
        <dbReference type="Proteomes" id="UP001500037"/>
    </source>
</evidence>
<dbReference type="Pfam" id="PF01135">
    <property type="entry name" value="PCMT"/>
    <property type="match status" value="1"/>
</dbReference>
<accession>A0ABN1W6F7</accession>
<reference evidence="12 13" key="1">
    <citation type="journal article" date="2019" name="Int. J. Syst. Evol. Microbiol.">
        <title>The Global Catalogue of Microorganisms (GCM) 10K type strain sequencing project: providing services to taxonomists for standard genome sequencing and annotation.</title>
        <authorList>
            <consortium name="The Broad Institute Genomics Platform"/>
            <consortium name="The Broad Institute Genome Sequencing Center for Infectious Disease"/>
            <person name="Wu L."/>
            <person name="Ma J."/>
        </authorList>
    </citation>
    <scope>NUCLEOTIDE SEQUENCE [LARGE SCALE GENOMIC DNA]</scope>
    <source>
        <strain evidence="12 13">JCM 13004</strain>
    </source>
</reference>
<keyword evidence="8" id="KW-0949">S-adenosyl-L-methionine</keyword>
<comment type="caution">
    <text evidence="12">The sequence shown here is derived from an EMBL/GenBank/DDBJ whole genome shotgun (WGS) entry which is preliminary data.</text>
</comment>